<comment type="caution">
    <text evidence="2">The sequence shown here is derived from an EMBL/GenBank/DDBJ whole genome shotgun (WGS) entry which is preliminary data.</text>
</comment>
<organism evidence="2 3">
    <name type="scientific">Eumeta variegata</name>
    <name type="common">Bagworm moth</name>
    <name type="synonym">Eumeta japonica</name>
    <dbReference type="NCBI Taxonomy" id="151549"/>
    <lineage>
        <taxon>Eukaryota</taxon>
        <taxon>Metazoa</taxon>
        <taxon>Ecdysozoa</taxon>
        <taxon>Arthropoda</taxon>
        <taxon>Hexapoda</taxon>
        <taxon>Insecta</taxon>
        <taxon>Pterygota</taxon>
        <taxon>Neoptera</taxon>
        <taxon>Endopterygota</taxon>
        <taxon>Lepidoptera</taxon>
        <taxon>Glossata</taxon>
        <taxon>Ditrysia</taxon>
        <taxon>Tineoidea</taxon>
        <taxon>Psychidae</taxon>
        <taxon>Oiketicinae</taxon>
        <taxon>Eumeta</taxon>
    </lineage>
</organism>
<evidence type="ECO:0000256" key="1">
    <source>
        <dbReference type="SAM" id="MobiDB-lite"/>
    </source>
</evidence>
<sequence>MCNWSPYGEVGAATARTVRFAAHDSRWAMRFLHFTDWFVRQPRASPPALKIEAKNVACGHAPPPRSAESACESPATIRQSDSI</sequence>
<dbReference type="AlphaFoldDB" id="A0A4C1TF57"/>
<accession>A0A4C1TF57</accession>
<dbReference type="EMBL" id="BGZK01000053">
    <property type="protein sequence ID" value="GBP12836.1"/>
    <property type="molecule type" value="Genomic_DNA"/>
</dbReference>
<reference evidence="2 3" key="1">
    <citation type="journal article" date="2019" name="Commun. Biol.">
        <title>The bagworm genome reveals a unique fibroin gene that provides high tensile strength.</title>
        <authorList>
            <person name="Kono N."/>
            <person name="Nakamura H."/>
            <person name="Ohtoshi R."/>
            <person name="Tomita M."/>
            <person name="Numata K."/>
            <person name="Arakawa K."/>
        </authorList>
    </citation>
    <scope>NUCLEOTIDE SEQUENCE [LARGE SCALE GENOMIC DNA]</scope>
</reference>
<gene>
    <name evidence="2" type="ORF">EVAR_6151_1</name>
</gene>
<name>A0A4C1TF57_EUMVA</name>
<evidence type="ECO:0000313" key="3">
    <source>
        <dbReference type="Proteomes" id="UP000299102"/>
    </source>
</evidence>
<feature type="region of interest" description="Disordered" evidence="1">
    <location>
        <begin position="60"/>
        <end position="83"/>
    </location>
</feature>
<keyword evidence="3" id="KW-1185">Reference proteome</keyword>
<protein>
    <submittedName>
        <fullName evidence="2">Uncharacterized protein</fullName>
    </submittedName>
</protein>
<evidence type="ECO:0000313" key="2">
    <source>
        <dbReference type="EMBL" id="GBP12836.1"/>
    </source>
</evidence>
<dbReference type="Proteomes" id="UP000299102">
    <property type="component" value="Unassembled WGS sequence"/>
</dbReference>
<proteinExistence type="predicted"/>